<evidence type="ECO:0000313" key="2">
    <source>
        <dbReference type="Proteomes" id="UP000009273"/>
    </source>
</evidence>
<proteinExistence type="predicted"/>
<dbReference type="Proteomes" id="UP000009273">
    <property type="component" value="Segment"/>
</dbReference>
<evidence type="ECO:0000313" key="1">
    <source>
        <dbReference type="EMBL" id="AEO93437.1"/>
    </source>
</evidence>
<dbReference type="EMBL" id="JN638751">
    <property type="protein sequence ID" value="AEO93437.1"/>
    <property type="molecule type" value="Genomic_DNA"/>
</dbReference>
<dbReference type="GeneID" id="18563393"/>
<gene>
    <name evidence="1" type="primary">177</name>
    <name evidence="1" type="ORF">G_177</name>
</gene>
<keyword evidence="2" id="KW-1185">Reference proteome</keyword>
<protein>
    <submittedName>
        <fullName evidence="1">Gp177</fullName>
    </submittedName>
</protein>
<organism evidence="1 2">
    <name type="scientific">Bacillus phage G</name>
    <dbReference type="NCBI Taxonomy" id="2884420"/>
    <lineage>
        <taxon>Viruses</taxon>
        <taxon>Duplodnaviria</taxon>
        <taxon>Heunggongvirae</taxon>
        <taxon>Uroviricota</taxon>
        <taxon>Caudoviricetes</taxon>
        <taxon>Donellivirus</taxon>
        <taxon>Donellivirus gee</taxon>
    </lineage>
</organism>
<dbReference type="KEGG" id="vg:18563393"/>
<dbReference type="RefSeq" id="YP_009015480.1">
    <property type="nucleotide sequence ID" value="NC_023719.1"/>
</dbReference>
<accession>G3MBP3</accession>
<sequence length="187" mass="21626">MRASALKYTKDVIIDLLKGFLANYENYQNFCEIDFSHAMVYDKEPNELRSFPLAIVSGSNGQVITGGLQDFAHEIHNQFGDLVAYRYGGMYEFNITIDLGTRSTFDRELFSDLIAMALRVHLRRHIEREGIIIKDMRYGGEAEIPYDSDKVYASSIQFTTWSEWYKDIDLLDIADINLNFNRDLNNP</sequence>
<reference evidence="1 2" key="1">
    <citation type="submission" date="2011-09" db="EMBL/GenBank/DDBJ databases">
        <authorList>
            <person name="Pope W.H."/>
            <person name="Pedulla M.L."/>
            <person name="Ford M.E."/>
            <person name="Peebles C.L."/>
            <person name="Hatfull G.H."/>
            <person name="Hendrix R.W."/>
        </authorList>
    </citation>
    <scope>NUCLEOTIDE SEQUENCE [LARGE SCALE GENOMIC DNA]</scope>
    <source>
        <strain evidence="1">G</strain>
    </source>
</reference>
<name>G3MBP3_9CAUD</name>